<reference evidence="6 7" key="1">
    <citation type="submission" date="2019-06" db="EMBL/GenBank/DDBJ databases">
        <title>Sorghum-associated microbial communities from plants grown in Nebraska, USA.</title>
        <authorList>
            <person name="Schachtman D."/>
        </authorList>
    </citation>
    <scope>NUCLEOTIDE SEQUENCE [LARGE SCALE GENOMIC DNA]</scope>
    <source>
        <strain evidence="6 7">2482</strain>
    </source>
</reference>
<accession>A0A561CN78</accession>
<dbReference type="InterPro" id="IPR058928">
    <property type="entry name" value="EsxC"/>
</dbReference>
<evidence type="ECO:0000256" key="5">
    <source>
        <dbReference type="SAM" id="Coils"/>
    </source>
</evidence>
<dbReference type="Proteomes" id="UP000319671">
    <property type="component" value="Unassembled WGS sequence"/>
</dbReference>
<evidence type="ECO:0000256" key="3">
    <source>
        <dbReference type="ARBA" id="ARBA00023026"/>
    </source>
</evidence>
<gene>
    <name evidence="6" type="ORF">FB550_11733</name>
</gene>
<feature type="coiled-coil region" evidence="5">
    <location>
        <begin position="103"/>
        <end position="132"/>
    </location>
</feature>
<comment type="subcellular location">
    <subcellularLocation>
        <location evidence="1">Secreted</location>
    </subcellularLocation>
</comment>
<proteinExistence type="inferred from homology"/>
<dbReference type="EMBL" id="VIVN01000017">
    <property type="protein sequence ID" value="TWD92480.1"/>
    <property type="molecule type" value="Genomic_DNA"/>
</dbReference>
<keyword evidence="3" id="KW-0843">Virulence</keyword>
<dbReference type="Pfam" id="PF26323">
    <property type="entry name" value="EsxC"/>
    <property type="match status" value="1"/>
</dbReference>
<comment type="caution">
    <text evidence="6">The sequence shown here is derived from an EMBL/GenBank/DDBJ whole genome shotgun (WGS) entry which is preliminary data.</text>
</comment>
<comment type="similarity">
    <text evidence="4">Belongs to the EsxC family.</text>
</comment>
<protein>
    <submittedName>
        <fullName evidence="6">Uncharacterized protein</fullName>
    </submittedName>
</protein>
<dbReference type="AlphaFoldDB" id="A0A561CN78"/>
<evidence type="ECO:0000256" key="4">
    <source>
        <dbReference type="ARBA" id="ARBA00093779"/>
    </source>
</evidence>
<evidence type="ECO:0000313" key="7">
    <source>
        <dbReference type="Proteomes" id="UP000319671"/>
    </source>
</evidence>
<keyword evidence="7" id="KW-1185">Reference proteome</keyword>
<evidence type="ECO:0000256" key="1">
    <source>
        <dbReference type="ARBA" id="ARBA00004613"/>
    </source>
</evidence>
<evidence type="ECO:0000256" key="2">
    <source>
        <dbReference type="ARBA" id="ARBA00022525"/>
    </source>
</evidence>
<keyword evidence="5" id="KW-0175">Coiled coil</keyword>
<sequence length="134" mass="15958">MFDWFKTDAEKKRDDYHELYEKLRSAISEHDKKVSEAQSAYGSYIGTVPNLSNSKIPSNDFEISREQLNEKLKRYFQLDQEKRHSLVAAKDKAYERYVHYKNLAIKEAEAERARRERELKELKERLEGLISGER</sequence>
<dbReference type="RefSeq" id="WP_144567764.1">
    <property type="nucleotide sequence ID" value="NZ_VIVN01000017.1"/>
</dbReference>
<feature type="coiled-coil region" evidence="5">
    <location>
        <begin position="6"/>
        <end position="40"/>
    </location>
</feature>
<name>A0A561CN78_9BACI</name>
<keyword evidence="2" id="KW-0964">Secreted</keyword>
<organism evidence="6 7">
    <name type="scientific">Neobacillus bataviensis</name>
    <dbReference type="NCBI Taxonomy" id="220685"/>
    <lineage>
        <taxon>Bacteria</taxon>
        <taxon>Bacillati</taxon>
        <taxon>Bacillota</taxon>
        <taxon>Bacilli</taxon>
        <taxon>Bacillales</taxon>
        <taxon>Bacillaceae</taxon>
        <taxon>Neobacillus</taxon>
    </lineage>
</organism>
<evidence type="ECO:0000313" key="6">
    <source>
        <dbReference type="EMBL" id="TWD92480.1"/>
    </source>
</evidence>